<evidence type="ECO:0000259" key="3">
    <source>
        <dbReference type="Pfam" id="PF12850"/>
    </source>
</evidence>
<accession>A0A7X2V3Q5</accession>
<keyword evidence="5" id="KW-1185">Reference proteome</keyword>
<dbReference type="CDD" id="cd00841">
    <property type="entry name" value="MPP_YfcE"/>
    <property type="match status" value="1"/>
</dbReference>
<comment type="similarity">
    <text evidence="1 2">Belongs to the metallophosphoesterase superfamily. YfcE family.</text>
</comment>
<dbReference type="PANTHER" id="PTHR11124">
    <property type="entry name" value="VACUOLAR SORTING PROTEIN VPS29"/>
    <property type="match status" value="1"/>
</dbReference>
<evidence type="ECO:0000313" key="5">
    <source>
        <dbReference type="Proteomes" id="UP000434639"/>
    </source>
</evidence>
<dbReference type="EMBL" id="WMIB01000003">
    <property type="protein sequence ID" value="MTH52932.1"/>
    <property type="molecule type" value="Genomic_DNA"/>
</dbReference>
<dbReference type="RefSeq" id="WP_155111464.1">
    <property type="nucleotide sequence ID" value="NZ_WMIB01000003.1"/>
</dbReference>
<protein>
    <recommendedName>
        <fullName evidence="2">Phosphoesterase</fullName>
        <ecNumber evidence="2">3.1.4.-</ecNumber>
    </recommendedName>
</protein>
<dbReference type="Pfam" id="PF12850">
    <property type="entry name" value="Metallophos_2"/>
    <property type="match status" value="1"/>
</dbReference>
<dbReference type="AlphaFoldDB" id="A0A7X2V3Q5"/>
<dbReference type="InterPro" id="IPR041802">
    <property type="entry name" value="MPP_YfcE"/>
</dbReference>
<sequence length="171" mass="19316">MKVLILSDTHGMMEDELKEVTERHRDEAEAIIHCGDSELQADDPAVTPMWIVGGNCDFDSRLPDELVKEAGQHRFFIAHGHLHSVKTTLMNLKYRAQEEGATIVCFGHTHIAGTEMNDGILFINPGSLRLPRTRRERTYAIVELTDSEATVMFYDFSGNPLKELEKSFQIA</sequence>
<dbReference type="GO" id="GO:0046872">
    <property type="term" value="F:metal ion binding"/>
    <property type="evidence" value="ECO:0007669"/>
    <property type="project" value="UniProtKB-KW"/>
</dbReference>
<evidence type="ECO:0000313" key="4">
    <source>
        <dbReference type="EMBL" id="MTH52932.1"/>
    </source>
</evidence>
<feature type="domain" description="Calcineurin-like phosphoesterase" evidence="3">
    <location>
        <begin position="1"/>
        <end position="146"/>
    </location>
</feature>
<dbReference type="InterPro" id="IPR024654">
    <property type="entry name" value="Calcineurin-like_PHP_lpxH"/>
</dbReference>
<dbReference type="OrthoDB" id="9800565at2"/>
<gene>
    <name evidence="4" type="ORF">GKZ89_05870</name>
</gene>
<dbReference type="NCBIfam" id="TIGR00040">
    <property type="entry name" value="yfcE"/>
    <property type="match status" value="1"/>
</dbReference>
<name>A0A7X2V3Q5_9BACI</name>
<evidence type="ECO:0000256" key="2">
    <source>
        <dbReference type="RuleBase" id="RU362039"/>
    </source>
</evidence>
<dbReference type="GO" id="GO:0016787">
    <property type="term" value="F:hydrolase activity"/>
    <property type="evidence" value="ECO:0007669"/>
    <property type="project" value="UniProtKB-UniRule"/>
</dbReference>
<proteinExistence type="inferred from homology"/>
<dbReference type="Proteomes" id="UP000434639">
    <property type="component" value="Unassembled WGS sequence"/>
</dbReference>
<dbReference type="InterPro" id="IPR000979">
    <property type="entry name" value="Phosphodiesterase_MJ0936/Vps29"/>
</dbReference>
<evidence type="ECO:0000256" key="1">
    <source>
        <dbReference type="ARBA" id="ARBA00008950"/>
    </source>
</evidence>
<dbReference type="InterPro" id="IPR029052">
    <property type="entry name" value="Metallo-depent_PP-like"/>
</dbReference>
<reference evidence="4 5" key="1">
    <citation type="journal article" date="2017" name="Int. J. Syst. Evol. Microbiol.">
        <title>Bacillus mangrovi sp. nov., isolated from a sediment sample from a mangrove forest.</title>
        <authorList>
            <person name="Gupta V."/>
            <person name="Singh P.K."/>
            <person name="Korpole S."/>
            <person name="Tanuku N.R.S."/>
            <person name="Pinnaka A.K."/>
        </authorList>
    </citation>
    <scope>NUCLEOTIDE SEQUENCE [LARGE SCALE GENOMIC DNA]</scope>
    <source>
        <strain evidence="4 5">KCTC 33872</strain>
    </source>
</reference>
<dbReference type="SUPFAM" id="SSF56300">
    <property type="entry name" value="Metallo-dependent phosphatases"/>
    <property type="match status" value="1"/>
</dbReference>
<dbReference type="Gene3D" id="3.60.21.10">
    <property type="match status" value="1"/>
</dbReference>
<dbReference type="EC" id="3.1.4.-" evidence="2"/>
<keyword evidence="2" id="KW-0479">Metal-binding</keyword>
<comment type="caution">
    <text evidence="4">The sequence shown here is derived from an EMBL/GenBank/DDBJ whole genome shotgun (WGS) entry which is preliminary data.</text>
</comment>
<organism evidence="4 5">
    <name type="scientific">Metabacillus mangrovi</name>
    <dbReference type="NCBI Taxonomy" id="1491830"/>
    <lineage>
        <taxon>Bacteria</taxon>
        <taxon>Bacillati</taxon>
        <taxon>Bacillota</taxon>
        <taxon>Bacilli</taxon>
        <taxon>Bacillales</taxon>
        <taxon>Bacillaceae</taxon>
        <taxon>Metabacillus</taxon>
    </lineage>
</organism>
<comment type="cofactor">
    <cofactor evidence="2">
        <name>a divalent metal cation</name>
        <dbReference type="ChEBI" id="CHEBI:60240"/>
    </cofactor>
</comment>